<evidence type="ECO:0000256" key="1">
    <source>
        <dbReference type="SAM" id="MobiDB-lite"/>
    </source>
</evidence>
<keyword evidence="3" id="KW-1185">Reference proteome</keyword>
<gene>
    <name evidence="2" type="ORF">SPOG_04635</name>
</gene>
<dbReference type="GeneID" id="25038948"/>
<feature type="compositionally biased region" description="Low complexity" evidence="1">
    <location>
        <begin position="160"/>
        <end position="183"/>
    </location>
</feature>
<dbReference type="Proteomes" id="UP000015464">
    <property type="component" value="Unassembled WGS sequence"/>
</dbReference>
<dbReference type="OrthoDB" id="66510at2759"/>
<dbReference type="STRING" id="653667.S9W4R5"/>
<dbReference type="eggNOG" id="ENOG502RMT5">
    <property type="taxonomic scope" value="Eukaryota"/>
</dbReference>
<dbReference type="AlphaFoldDB" id="S9W4R5"/>
<dbReference type="EMBL" id="KE546989">
    <property type="protein sequence ID" value="EPY52905.1"/>
    <property type="molecule type" value="Genomic_DNA"/>
</dbReference>
<sequence length="292" mass="32308">METDVNVFVVHKEKEWFEHNVLPGFWDSVINEVKEALELVEGESPTVLVFSSPKTDAVKGIVSRKGTLIDRINLTIKVGRSTHMIKLEEPNTLRLDQILNLVNYLRYLLYVLLRIKESTGRAIQQLEEILRAIVFLLNTEEAESKSSVPDLVSQASNISMQPSSSQSLPSTFSNPSSSYSHPPSHVHKTAANNLFTPPLPPNLALSFSVSTSSVCLHLFRLFGSNSILDSLKSSSLDTSKILPYTSQRIDAFSQDPILLAVTAKLSALQKKVNDISYRLKVVESSVDLNGSA</sequence>
<proteinExistence type="predicted"/>
<evidence type="ECO:0000313" key="3">
    <source>
        <dbReference type="Proteomes" id="UP000015464"/>
    </source>
</evidence>
<accession>S9W4R5</accession>
<dbReference type="PANTHER" id="PTHR13618">
    <property type="entry name" value="LEUCINE ZIPPER CONTAINING TRANSCRIPTION FACTOR LZF1"/>
    <property type="match status" value="1"/>
</dbReference>
<dbReference type="Pfam" id="PF10259">
    <property type="entry name" value="Rogdi_lz"/>
    <property type="match status" value="1"/>
</dbReference>
<reference evidence="2 3" key="1">
    <citation type="journal article" date="2011" name="Science">
        <title>Comparative functional genomics of the fission yeasts.</title>
        <authorList>
            <person name="Rhind N."/>
            <person name="Chen Z."/>
            <person name="Yassour M."/>
            <person name="Thompson D.A."/>
            <person name="Haas B.J."/>
            <person name="Habib N."/>
            <person name="Wapinski I."/>
            <person name="Roy S."/>
            <person name="Lin M.F."/>
            <person name="Heiman D.I."/>
            <person name="Young S.K."/>
            <person name="Furuya K."/>
            <person name="Guo Y."/>
            <person name="Pidoux A."/>
            <person name="Chen H.M."/>
            <person name="Robbertse B."/>
            <person name="Goldberg J.M."/>
            <person name="Aoki K."/>
            <person name="Bayne E.H."/>
            <person name="Berlin A.M."/>
            <person name="Desjardins C.A."/>
            <person name="Dobbs E."/>
            <person name="Dukaj L."/>
            <person name="Fan L."/>
            <person name="FitzGerald M.G."/>
            <person name="French C."/>
            <person name="Gujja S."/>
            <person name="Hansen K."/>
            <person name="Keifenheim D."/>
            <person name="Levin J.Z."/>
            <person name="Mosher R.A."/>
            <person name="Mueller C.A."/>
            <person name="Pfiffner J."/>
            <person name="Priest M."/>
            <person name="Russ C."/>
            <person name="Smialowska A."/>
            <person name="Swoboda P."/>
            <person name="Sykes S.M."/>
            <person name="Vaughn M."/>
            <person name="Vengrova S."/>
            <person name="Yoder R."/>
            <person name="Zeng Q."/>
            <person name="Allshire R."/>
            <person name="Baulcombe D."/>
            <person name="Birren B.W."/>
            <person name="Brown W."/>
            <person name="Ekwall K."/>
            <person name="Kellis M."/>
            <person name="Leatherwood J."/>
            <person name="Levin H."/>
            <person name="Margalit H."/>
            <person name="Martienssen R."/>
            <person name="Nieduszynski C.A."/>
            <person name="Spatafora J.W."/>
            <person name="Friedman N."/>
            <person name="Dalgaard J.Z."/>
            <person name="Baumann P."/>
            <person name="Niki H."/>
            <person name="Regev A."/>
            <person name="Nusbaum C."/>
        </authorList>
    </citation>
    <scope>NUCLEOTIDE SEQUENCE [LARGE SCALE GENOMIC DNA]</scope>
    <source>
        <strain evidence="3">OY26 / ATCC MYA-4695 / CBS 11777 / NBRC 106824 / NRRL Y48691</strain>
    </source>
</reference>
<dbReference type="InterPro" id="IPR028241">
    <property type="entry name" value="RAVE2/Rogdi"/>
</dbReference>
<dbReference type="OMA" id="RSNIAYE"/>
<dbReference type="GO" id="GO:0071277">
    <property type="term" value="P:cellular response to calcium ion"/>
    <property type="evidence" value="ECO:0007669"/>
    <property type="project" value="EnsemblFungi"/>
</dbReference>
<evidence type="ECO:0000313" key="2">
    <source>
        <dbReference type="EMBL" id="EPY52905.1"/>
    </source>
</evidence>
<feature type="region of interest" description="Disordered" evidence="1">
    <location>
        <begin position="160"/>
        <end position="185"/>
    </location>
</feature>
<dbReference type="GO" id="GO:0043291">
    <property type="term" value="C:RAVE complex"/>
    <property type="evidence" value="ECO:0007669"/>
    <property type="project" value="EnsemblFungi"/>
</dbReference>
<dbReference type="HOGENOM" id="CLU_1031169_0_0_1"/>
<dbReference type="RefSeq" id="XP_013022780.1">
    <property type="nucleotide sequence ID" value="XM_013167326.1"/>
</dbReference>
<dbReference type="PANTHER" id="PTHR13618:SF1">
    <property type="entry name" value="PROTEIN ROGDI HOMOLOG"/>
    <property type="match status" value="1"/>
</dbReference>
<protein>
    <submittedName>
        <fullName evidence="2">RAVE complex subunit Rav2</fullName>
    </submittedName>
</protein>
<name>S9W4R5_SCHCR</name>
<organism evidence="2 3">
    <name type="scientific">Schizosaccharomyces cryophilus (strain OY26 / ATCC MYA-4695 / CBS 11777 / NBRC 106824 / NRRL Y48691)</name>
    <name type="common">Fission yeast</name>
    <dbReference type="NCBI Taxonomy" id="653667"/>
    <lineage>
        <taxon>Eukaryota</taxon>
        <taxon>Fungi</taxon>
        <taxon>Dikarya</taxon>
        <taxon>Ascomycota</taxon>
        <taxon>Taphrinomycotina</taxon>
        <taxon>Schizosaccharomycetes</taxon>
        <taxon>Schizosaccharomycetales</taxon>
        <taxon>Schizosaccharomycetaceae</taxon>
        <taxon>Schizosaccharomyces</taxon>
    </lineage>
</organism>